<protein>
    <submittedName>
        <fullName evidence="1">Uncharacterized protein</fullName>
    </submittedName>
</protein>
<dbReference type="EMBL" id="BARU01022002">
    <property type="protein sequence ID" value="GAH51798.1"/>
    <property type="molecule type" value="Genomic_DNA"/>
</dbReference>
<proteinExistence type="predicted"/>
<organism evidence="1">
    <name type="scientific">marine sediment metagenome</name>
    <dbReference type="NCBI Taxonomy" id="412755"/>
    <lineage>
        <taxon>unclassified sequences</taxon>
        <taxon>metagenomes</taxon>
        <taxon>ecological metagenomes</taxon>
    </lineage>
</organism>
<feature type="non-terminal residue" evidence="1">
    <location>
        <position position="251"/>
    </location>
</feature>
<gene>
    <name evidence="1" type="ORF">S03H2_35920</name>
</gene>
<reference evidence="1" key="1">
    <citation type="journal article" date="2014" name="Front. Microbiol.">
        <title>High frequency of phylogenetically diverse reductive dehalogenase-homologous genes in deep subseafloor sedimentary metagenomes.</title>
        <authorList>
            <person name="Kawai M."/>
            <person name="Futagami T."/>
            <person name="Toyoda A."/>
            <person name="Takaki Y."/>
            <person name="Nishi S."/>
            <person name="Hori S."/>
            <person name="Arai W."/>
            <person name="Tsubouchi T."/>
            <person name="Morono Y."/>
            <person name="Uchiyama I."/>
            <person name="Ito T."/>
            <person name="Fujiyama A."/>
            <person name="Inagaki F."/>
            <person name="Takami H."/>
        </authorList>
    </citation>
    <scope>NUCLEOTIDE SEQUENCE</scope>
    <source>
        <strain evidence="1">Expedition CK06-06</strain>
    </source>
</reference>
<accession>X1I2L2</accession>
<name>X1I2L2_9ZZZZ</name>
<evidence type="ECO:0000313" key="1">
    <source>
        <dbReference type="EMBL" id="GAH51798.1"/>
    </source>
</evidence>
<sequence>MDYLRGEVPSGTQIIISTWIRGVAYFLTYSSTDQELIFINNPTSGNIVVATVESFGPNSIALRIDNPKNLDSWIGATNVSGAYFANLTTKEGLSYSNNQFQPWAFPLTGVTYSFQQAGFTVNWRITLMDSTSERITSGIRVVPLDVFPLPGCVATMLTTAEAISNEQMAAMGNTVTEYFTTSGDCNNGFFYDYCPTGVDCGSLCNSPCSLASEVCTLDLANSTYSCVNPNPSGTSGTGAAIALTILVVIII</sequence>
<dbReference type="AlphaFoldDB" id="X1I2L2"/>
<comment type="caution">
    <text evidence="1">The sequence shown here is derived from an EMBL/GenBank/DDBJ whole genome shotgun (WGS) entry which is preliminary data.</text>
</comment>